<evidence type="ECO:0000313" key="3">
    <source>
        <dbReference type="EMBL" id="MFC3689368.1"/>
    </source>
</evidence>
<dbReference type="RefSeq" id="WP_340291555.1">
    <property type="nucleotide sequence ID" value="NZ_JBBEOI010000043.1"/>
</dbReference>
<evidence type="ECO:0000313" key="4">
    <source>
        <dbReference type="Proteomes" id="UP001595685"/>
    </source>
</evidence>
<name>A0ABV7WLB1_9MICO</name>
<dbReference type="Gene3D" id="3.40.50.1820">
    <property type="entry name" value="alpha/beta hydrolase"/>
    <property type="match status" value="1"/>
</dbReference>
<gene>
    <name evidence="3" type="ORF">ACFOLH_13545</name>
</gene>
<dbReference type="Pfam" id="PF12697">
    <property type="entry name" value="Abhydrolase_6"/>
    <property type="match status" value="1"/>
</dbReference>
<sequence>MSEPYEEVVDVGGTSLAVRVHPADVVAEGGHARAGAVLVHGLASNARMWDACAVALAAAGVTSVAPDLRGHGRSTGLTETRDGATGLAADQGSAPDRPYGTSPAAADVEAVVAHFQLDGTVPPPVVLAGQSWGGNVVLTVAAEHAGQVDALALVDGGWLRFDGDEPFEQLWQRLRPPVWGDVTREQVEERIGSAVAAWGPHALPAVMANLTTDEHGHVRNVLDVAVHEQILRSVHAADPRSLYPHVGVPVLLAPAGGPASALVEEALEGIPDARLRRYEGAHHDLHLQHPERLARDLLDLVDEISLATLPSEGTS</sequence>
<dbReference type="SUPFAM" id="SSF53474">
    <property type="entry name" value="alpha/beta-Hydrolases"/>
    <property type="match status" value="1"/>
</dbReference>
<feature type="region of interest" description="Disordered" evidence="1">
    <location>
        <begin position="68"/>
        <end position="103"/>
    </location>
</feature>
<dbReference type="Proteomes" id="UP001595685">
    <property type="component" value="Unassembled WGS sequence"/>
</dbReference>
<dbReference type="EMBL" id="JBHRWW010000009">
    <property type="protein sequence ID" value="MFC3689368.1"/>
    <property type="molecule type" value="Genomic_DNA"/>
</dbReference>
<dbReference type="InterPro" id="IPR050266">
    <property type="entry name" value="AB_hydrolase_sf"/>
</dbReference>
<dbReference type="InterPro" id="IPR029058">
    <property type="entry name" value="AB_hydrolase_fold"/>
</dbReference>
<keyword evidence="3" id="KW-0378">Hydrolase</keyword>
<evidence type="ECO:0000256" key="1">
    <source>
        <dbReference type="SAM" id="MobiDB-lite"/>
    </source>
</evidence>
<accession>A0ABV7WLB1</accession>
<comment type="caution">
    <text evidence="3">The sequence shown here is derived from an EMBL/GenBank/DDBJ whole genome shotgun (WGS) entry which is preliminary data.</text>
</comment>
<evidence type="ECO:0000259" key="2">
    <source>
        <dbReference type="Pfam" id="PF12697"/>
    </source>
</evidence>
<reference evidence="4" key="1">
    <citation type="journal article" date="2019" name="Int. J. Syst. Evol. Microbiol.">
        <title>The Global Catalogue of Microorganisms (GCM) 10K type strain sequencing project: providing services to taxonomists for standard genome sequencing and annotation.</title>
        <authorList>
            <consortium name="The Broad Institute Genomics Platform"/>
            <consortium name="The Broad Institute Genome Sequencing Center for Infectious Disease"/>
            <person name="Wu L."/>
            <person name="Ma J."/>
        </authorList>
    </citation>
    <scope>NUCLEOTIDE SEQUENCE [LARGE SCALE GENOMIC DNA]</scope>
    <source>
        <strain evidence="4">NCAIM B.02333</strain>
    </source>
</reference>
<organism evidence="3 4">
    <name type="scientific">Aquipuribacter hungaricus</name>
    <dbReference type="NCBI Taxonomy" id="545624"/>
    <lineage>
        <taxon>Bacteria</taxon>
        <taxon>Bacillati</taxon>
        <taxon>Actinomycetota</taxon>
        <taxon>Actinomycetes</taxon>
        <taxon>Micrococcales</taxon>
        <taxon>Intrasporangiaceae</taxon>
        <taxon>Aquipuribacter</taxon>
    </lineage>
</organism>
<dbReference type="PANTHER" id="PTHR43798">
    <property type="entry name" value="MONOACYLGLYCEROL LIPASE"/>
    <property type="match status" value="1"/>
</dbReference>
<proteinExistence type="predicted"/>
<dbReference type="PANTHER" id="PTHR43798:SF33">
    <property type="entry name" value="HYDROLASE, PUTATIVE (AFU_ORTHOLOGUE AFUA_2G14860)-RELATED"/>
    <property type="match status" value="1"/>
</dbReference>
<feature type="domain" description="AB hydrolase-1" evidence="2">
    <location>
        <begin position="37"/>
        <end position="295"/>
    </location>
</feature>
<protein>
    <submittedName>
        <fullName evidence="3">Alpha/beta fold hydrolase</fullName>
    </submittedName>
</protein>
<dbReference type="GO" id="GO:0016787">
    <property type="term" value="F:hydrolase activity"/>
    <property type="evidence" value="ECO:0007669"/>
    <property type="project" value="UniProtKB-KW"/>
</dbReference>
<dbReference type="InterPro" id="IPR000073">
    <property type="entry name" value="AB_hydrolase_1"/>
</dbReference>
<keyword evidence="4" id="KW-1185">Reference proteome</keyword>